<evidence type="ECO:0000259" key="2">
    <source>
        <dbReference type="PROSITE" id="PS50006"/>
    </source>
</evidence>
<dbReference type="Gene3D" id="2.60.200.20">
    <property type="match status" value="1"/>
</dbReference>
<dbReference type="InterPro" id="IPR000253">
    <property type="entry name" value="FHA_dom"/>
</dbReference>
<proteinExistence type="predicted"/>
<dbReference type="InterPro" id="IPR050923">
    <property type="entry name" value="Cell_Proc_Reg/RNA_Proc"/>
</dbReference>
<dbReference type="Pfam" id="PF00498">
    <property type="entry name" value="FHA"/>
    <property type="match status" value="1"/>
</dbReference>
<dbReference type="PROSITE" id="PS50006">
    <property type="entry name" value="FHA_DOMAIN"/>
    <property type="match status" value="1"/>
</dbReference>
<dbReference type="Proteomes" id="UP000190105">
    <property type="component" value="Unassembled WGS sequence"/>
</dbReference>
<reference evidence="4" key="1">
    <citation type="submission" date="2017-02" db="EMBL/GenBank/DDBJ databases">
        <authorList>
            <person name="Varghese N."/>
            <person name="Submissions S."/>
        </authorList>
    </citation>
    <scope>NUCLEOTIDE SEQUENCE [LARGE SCALE GENOMIC DNA]</scope>
    <source>
        <strain evidence="4">USBA 833</strain>
    </source>
</reference>
<dbReference type="SMART" id="SM00240">
    <property type="entry name" value="FHA"/>
    <property type="match status" value="1"/>
</dbReference>
<dbReference type="PANTHER" id="PTHR23308">
    <property type="entry name" value="NUCLEAR INHIBITOR OF PROTEIN PHOSPHATASE-1"/>
    <property type="match status" value="1"/>
</dbReference>
<name>A0A1T4YAD2_9CLOT</name>
<dbReference type="OrthoDB" id="9816434at2"/>
<organism evidence="3 4">
    <name type="scientific">Caloramator quimbayensis</name>
    <dbReference type="NCBI Taxonomy" id="1147123"/>
    <lineage>
        <taxon>Bacteria</taxon>
        <taxon>Bacillati</taxon>
        <taxon>Bacillota</taxon>
        <taxon>Clostridia</taxon>
        <taxon>Eubacteriales</taxon>
        <taxon>Clostridiaceae</taxon>
        <taxon>Caloramator</taxon>
    </lineage>
</organism>
<dbReference type="STRING" id="1147123.SAMN05443428_12921"/>
<protein>
    <submittedName>
        <fullName evidence="3">FHA domain-containing protein</fullName>
    </submittedName>
</protein>
<feature type="domain" description="FHA" evidence="2">
    <location>
        <begin position="69"/>
        <end position="118"/>
    </location>
</feature>
<evidence type="ECO:0000256" key="1">
    <source>
        <dbReference type="SAM" id="Phobius"/>
    </source>
</evidence>
<dbReference type="SUPFAM" id="SSF49879">
    <property type="entry name" value="SMAD/FHA domain"/>
    <property type="match status" value="1"/>
</dbReference>
<keyword evidence="1" id="KW-0812">Transmembrane</keyword>
<dbReference type="AlphaFoldDB" id="A0A1T4YAD2"/>
<dbReference type="EMBL" id="FUYH01000029">
    <property type="protein sequence ID" value="SKA98488.1"/>
    <property type="molecule type" value="Genomic_DNA"/>
</dbReference>
<feature type="transmembrane region" description="Helical" evidence="1">
    <location>
        <begin position="6"/>
        <end position="25"/>
    </location>
</feature>
<keyword evidence="1" id="KW-0472">Membrane</keyword>
<gene>
    <name evidence="3" type="ORF">SAMN05443428_12921</name>
</gene>
<evidence type="ECO:0000313" key="3">
    <source>
        <dbReference type="EMBL" id="SKA98488.1"/>
    </source>
</evidence>
<keyword evidence="1" id="KW-1133">Transmembrane helix</keyword>
<dbReference type="InterPro" id="IPR008984">
    <property type="entry name" value="SMAD_FHA_dom_sf"/>
</dbReference>
<evidence type="ECO:0000313" key="4">
    <source>
        <dbReference type="Proteomes" id="UP000190105"/>
    </source>
</evidence>
<sequence length="141" mass="15774">MVGYFGFVIKFIVIAIIYVILFRIIKIMYLDIKGIKGREADVGFALEVQDAPDSLELSKGSVFPLHTVTNIGRKDDNHIIINDPFISANHATLFIEKGRLYLKDLESTNGTYLNGNKIDDVEEISDGDVIEIGRIIFKVIG</sequence>
<dbReference type="CDD" id="cd00060">
    <property type="entry name" value="FHA"/>
    <property type="match status" value="1"/>
</dbReference>
<keyword evidence="4" id="KW-1185">Reference proteome</keyword>
<accession>A0A1T4YAD2</accession>
<dbReference type="RefSeq" id="WP_078697570.1">
    <property type="nucleotide sequence ID" value="NZ_FUYH01000029.1"/>
</dbReference>